<protein>
    <submittedName>
        <fullName evidence="2">Uncharacterized protein</fullName>
    </submittedName>
</protein>
<evidence type="ECO:0000256" key="1">
    <source>
        <dbReference type="SAM" id="SignalP"/>
    </source>
</evidence>
<dbReference type="RefSeq" id="WP_261692778.1">
    <property type="nucleotide sequence ID" value="NZ_CP104694.1"/>
</dbReference>
<keyword evidence="1" id="KW-0732">Signal</keyword>
<proteinExistence type="predicted"/>
<accession>A0ABY6B893</accession>
<evidence type="ECO:0000313" key="3">
    <source>
        <dbReference type="Proteomes" id="UP001064632"/>
    </source>
</evidence>
<gene>
    <name evidence="2" type="ORF">N4264_13510</name>
</gene>
<dbReference type="EMBL" id="CP104694">
    <property type="protein sequence ID" value="UXI65782.1"/>
    <property type="molecule type" value="Genomic_DNA"/>
</dbReference>
<feature type="chain" id="PRO_5046447340" evidence="1">
    <location>
        <begin position="41"/>
        <end position="257"/>
    </location>
</feature>
<reference evidence="2" key="1">
    <citation type="submission" date="2022-09" db="EMBL/GenBank/DDBJ databases">
        <title>Tahibacter sp. nov., isolated from a fresh water.</title>
        <authorList>
            <person name="Baek J.H."/>
            <person name="Lee J.K."/>
            <person name="Kim J.M."/>
            <person name="Jeon C.O."/>
        </authorList>
    </citation>
    <scope>NUCLEOTIDE SEQUENCE</scope>
    <source>
        <strain evidence="2">W38</strain>
    </source>
</reference>
<name>A0ABY6B893_9GAMM</name>
<evidence type="ECO:0000313" key="2">
    <source>
        <dbReference type="EMBL" id="UXI65782.1"/>
    </source>
</evidence>
<sequence length="257" mass="27534">MTTSRACMHRQGAARGSWSRHAAIATVFALGATASSASNAQDEPARSTTTVSSASLAGALHDQDATPADLSADATYVLPGALNKDISVDMLRRRFGAQNVTVTDIDGAEGEVLRGVVLFENDPLRRAEIFPQHDSPVRGISSIRVSGTRSRWRLDNGVHLGMTLDDLVKKNGKPVSFSGLDWDYGGGISDWHGGRLAPRDGDNVFRAILLTHGDEFEADSFPIGDSTFRSDDKRYPKQGSILFVGELMVSFPGDEGG</sequence>
<dbReference type="Proteomes" id="UP001064632">
    <property type="component" value="Chromosome"/>
</dbReference>
<feature type="signal peptide" evidence="1">
    <location>
        <begin position="1"/>
        <end position="40"/>
    </location>
</feature>
<keyword evidence="3" id="KW-1185">Reference proteome</keyword>
<organism evidence="2 3">
    <name type="scientific">Tahibacter amnicola</name>
    <dbReference type="NCBI Taxonomy" id="2976241"/>
    <lineage>
        <taxon>Bacteria</taxon>
        <taxon>Pseudomonadati</taxon>
        <taxon>Pseudomonadota</taxon>
        <taxon>Gammaproteobacteria</taxon>
        <taxon>Lysobacterales</taxon>
        <taxon>Rhodanobacteraceae</taxon>
        <taxon>Tahibacter</taxon>
    </lineage>
</organism>